<dbReference type="AlphaFoldDB" id="A0A225E9U6"/>
<gene>
    <name evidence="2" type="ORF">FRUB_01528</name>
</gene>
<evidence type="ECO:0000313" key="2">
    <source>
        <dbReference type="EMBL" id="OWK45197.1"/>
    </source>
</evidence>
<evidence type="ECO:0000256" key="1">
    <source>
        <dbReference type="SAM" id="MobiDB-lite"/>
    </source>
</evidence>
<proteinExistence type="predicted"/>
<reference evidence="3" key="1">
    <citation type="submission" date="2017-06" db="EMBL/GenBank/DDBJ databases">
        <title>Genome analysis of Fimbriiglobus ruber SP5, the first member of the order Planctomycetales with confirmed chitinolytic capability.</title>
        <authorList>
            <person name="Ravin N.V."/>
            <person name="Rakitin A.L."/>
            <person name="Ivanova A.A."/>
            <person name="Beletsky A.V."/>
            <person name="Kulichevskaya I.S."/>
            <person name="Mardanov A.V."/>
            <person name="Dedysh S.N."/>
        </authorList>
    </citation>
    <scope>NUCLEOTIDE SEQUENCE [LARGE SCALE GENOMIC DNA]</scope>
    <source>
        <strain evidence="3">SP5</strain>
    </source>
</reference>
<keyword evidence="3" id="KW-1185">Reference proteome</keyword>
<comment type="caution">
    <text evidence="2">The sequence shown here is derived from an EMBL/GenBank/DDBJ whole genome shotgun (WGS) entry which is preliminary data.</text>
</comment>
<protein>
    <submittedName>
        <fullName evidence="2">Uncharacterized protein</fullName>
    </submittedName>
</protein>
<accession>A0A225E9U6</accession>
<feature type="region of interest" description="Disordered" evidence="1">
    <location>
        <begin position="1"/>
        <end position="21"/>
    </location>
</feature>
<name>A0A225E9U6_9BACT</name>
<organism evidence="2 3">
    <name type="scientific">Fimbriiglobus ruber</name>
    <dbReference type="NCBI Taxonomy" id="1908690"/>
    <lineage>
        <taxon>Bacteria</taxon>
        <taxon>Pseudomonadati</taxon>
        <taxon>Planctomycetota</taxon>
        <taxon>Planctomycetia</taxon>
        <taxon>Gemmatales</taxon>
        <taxon>Gemmataceae</taxon>
        <taxon>Fimbriiglobus</taxon>
    </lineage>
</organism>
<dbReference type="Proteomes" id="UP000214646">
    <property type="component" value="Unassembled WGS sequence"/>
</dbReference>
<dbReference type="EMBL" id="NIDE01000002">
    <property type="protein sequence ID" value="OWK45197.1"/>
    <property type="molecule type" value="Genomic_DNA"/>
</dbReference>
<sequence>MPHSASWESKPGRVSGEYSRARVASRDLNGSLRGRRGRQLANAVKLCGPRLSRSRQSRRLPARGAHAQVARVAHPRLESEGVKTQVGSPRRGRNFGRKAGDRANGYWTRVWSGIVLHTHGREPDRATDFTHRCALVANDSVARPAVAGPLASSKRRKNLGELRAHLGSIKVNL</sequence>
<evidence type="ECO:0000313" key="3">
    <source>
        <dbReference type="Proteomes" id="UP000214646"/>
    </source>
</evidence>